<dbReference type="EMBL" id="CP027860">
    <property type="protein sequence ID" value="AVP99348.1"/>
    <property type="molecule type" value="Genomic_DNA"/>
</dbReference>
<protein>
    <recommendedName>
        <fullName evidence="3">DUF3574 domain-containing protein</fullName>
    </recommendedName>
</protein>
<dbReference type="PROSITE" id="PS51257">
    <property type="entry name" value="PROKAR_LIPOPROTEIN"/>
    <property type="match status" value="1"/>
</dbReference>
<dbReference type="OrthoDB" id="794286at2"/>
<dbReference type="AlphaFoldDB" id="A0A2P1PWX4"/>
<accession>A0A2P1PWX4</accession>
<reference evidence="1 2" key="2">
    <citation type="submission" date="2018-03" db="EMBL/GenBank/DDBJ databases">
        <authorList>
            <person name="Keele B.F."/>
        </authorList>
    </citation>
    <scope>NUCLEOTIDE SEQUENCE [LARGE SCALE GENOMIC DNA]</scope>
    <source>
        <strain evidence="1 2">D13</strain>
    </source>
</reference>
<dbReference type="InterPro" id="IPR021957">
    <property type="entry name" value="DUF3574"/>
</dbReference>
<dbReference type="RefSeq" id="WP_106893266.1">
    <property type="nucleotide sequence ID" value="NZ_CP027860.1"/>
</dbReference>
<proteinExistence type="predicted"/>
<keyword evidence="2" id="KW-1185">Reference proteome</keyword>
<evidence type="ECO:0008006" key="3">
    <source>
        <dbReference type="Google" id="ProtNLM"/>
    </source>
</evidence>
<evidence type="ECO:0000313" key="1">
    <source>
        <dbReference type="EMBL" id="AVP99348.1"/>
    </source>
</evidence>
<dbReference type="KEGG" id="xba:C7S18_20195"/>
<reference evidence="1 2" key="1">
    <citation type="submission" date="2018-03" db="EMBL/GenBank/DDBJ databases">
        <title>Ahniella affigens gen. nov., sp. nov., a gammaproteobacterium isolated from sandy soil near a stream.</title>
        <authorList>
            <person name="Ko Y."/>
            <person name="Kim J.-H."/>
        </authorList>
    </citation>
    <scope>NUCLEOTIDE SEQUENCE [LARGE SCALE GENOMIC DNA]</scope>
    <source>
        <strain evidence="1 2">D13</strain>
    </source>
</reference>
<dbReference type="Pfam" id="PF12098">
    <property type="entry name" value="DUF3574"/>
    <property type="match status" value="1"/>
</dbReference>
<sequence length="153" mass="17038">MNRLIPSLLMLVLLPITLGGCIRVKVHDAERIGLTRCTETEQLHDRFVLYFGRNKADGSVVTEADWQGFLDATVSPQFPDGFSWLASHGQWRDDSGKLWQEPGFQLIVLSKDPATAEVQAVSEAYRQAFAQLAVLQERGKVCVRLDQAPPASE</sequence>
<organism evidence="1 2">
    <name type="scientific">Ahniella affigens</name>
    <dbReference type="NCBI Taxonomy" id="2021234"/>
    <lineage>
        <taxon>Bacteria</taxon>
        <taxon>Pseudomonadati</taxon>
        <taxon>Pseudomonadota</taxon>
        <taxon>Gammaproteobacteria</taxon>
        <taxon>Lysobacterales</taxon>
        <taxon>Rhodanobacteraceae</taxon>
        <taxon>Ahniella</taxon>
    </lineage>
</organism>
<name>A0A2P1PWX4_9GAMM</name>
<gene>
    <name evidence="1" type="ORF">C7S18_20195</name>
</gene>
<dbReference type="Proteomes" id="UP000241074">
    <property type="component" value="Chromosome"/>
</dbReference>
<evidence type="ECO:0000313" key="2">
    <source>
        <dbReference type="Proteomes" id="UP000241074"/>
    </source>
</evidence>